<dbReference type="Proteomes" id="UP000030700">
    <property type="component" value="Unassembled WGS sequence"/>
</dbReference>
<dbReference type="InterPro" id="IPR046239">
    <property type="entry name" value="DUF6272"/>
</dbReference>
<dbReference type="EMBL" id="DF820457">
    <property type="protein sequence ID" value="GAK51509.1"/>
    <property type="molecule type" value="Genomic_DNA"/>
</dbReference>
<keyword evidence="2" id="KW-1185">Reference proteome</keyword>
<dbReference type="HOGENOM" id="CLU_117549_1_0_0"/>
<gene>
    <name evidence="1" type="ORF">U14_02754</name>
</gene>
<sequence length="185" mass="21308">MMQHLYGLKNLLHEEGIFFCLSGPISQKFVSEIGAMLEQKMSMEKASRTTILRVFSLVVEKMQNIIHYSDEKVLDENSSDDMEKPLSFGIIAIGYEHEQYFVLSGNLVAIDKVERLRQRLELIQRMSKDELKEYYREQRRKEPEIGSKGAGLGLLEIAKKASMPIEFDFTPVDDSVSFFSMKTII</sequence>
<evidence type="ECO:0000313" key="2">
    <source>
        <dbReference type="Proteomes" id="UP000030700"/>
    </source>
</evidence>
<dbReference type="NCBIfam" id="NF038262">
    <property type="entry name" value="SiaB_fam_kinase"/>
    <property type="match status" value="1"/>
</dbReference>
<evidence type="ECO:0000313" key="1">
    <source>
        <dbReference type="EMBL" id="GAK51509.1"/>
    </source>
</evidence>
<organism evidence="1">
    <name type="scientific">Candidatus Moduliflexus flocculans</name>
    <dbReference type="NCBI Taxonomy" id="1499966"/>
    <lineage>
        <taxon>Bacteria</taxon>
        <taxon>Candidatus Moduliflexota</taxon>
        <taxon>Candidatus Moduliflexia</taxon>
        <taxon>Candidatus Moduliflexales</taxon>
        <taxon>Candidatus Moduliflexaceae</taxon>
    </lineage>
</organism>
<reference evidence="1" key="1">
    <citation type="journal article" date="2015" name="PeerJ">
        <title>First genomic representation of candidate bacterial phylum KSB3 points to enhanced environmental sensing as a trigger of wastewater bulking.</title>
        <authorList>
            <person name="Sekiguchi Y."/>
            <person name="Ohashi A."/>
            <person name="Parks D.H."/>
            <person name="Yamauchi T."/>
            <person name="Tyson G.W."/>
            <person name="Hugenholtz P."/>
        </authorList>
    </citation>
    <scope>NUCLEOTIDE SEQUENCE [LARGE SCALE GENOMIC DNA]</scope>
</reference>
<dbReference type="Pfam" id="PF19788">
    <property type="entry name" value="DUF6272"/>
    <property type="match status" value="1"/>
</dbReference>
<protein>
    <submittedName>
        <fullName evidence="1">Uncharacterized protein</fullName>
    </submittedName>
</protein>
<dbReference type="AlphaFoldDB" id="A0A081BM93"/>
<proteinExistence type="predicted"/>
<accession>A0A081BM93</accession>
<dbReference type="STRING" id="1499966.U14_02754"/>
<name>A0A081BM93_9BACT</name>